<dbReference type="InterPro" id="IPR050177">
    <property type="entry name" value="Lipid_A_modif_metabolic_enz"/>
</dbReference>
<feature type="domain" description="NAD-dependent epimerase/dehydratase" evidence="1">
    <location>
        <begin position="7"/>
        <end position="203"/>
    </location>
</feature>
<dbReference type="InterPro" id="IPR001509">
    <property type="entry name" value="Epimerase_deHydtase"/>
</dbReference>
<dbReference type="EMBL" id="BART01001361">
    <property type="protein sequence ID" value="GAG67481.1"/>
    <property type="molecule type" value="Genomic_DNA"/>
</dbReference>
<dbReference type="Gene3D" id="3.40.50.720">
    <property type="entry name" value="NAD(P)-binding Rossmann-like Domain"/>
    <property type="match status" value="1"/>
</dbReference>
<dbReference type="PANTHER" id="PTHR43245">
    <property type="entry name" value="BIFUNCTIONAL POLYMYXIN RESISTANCE PROTEIN ARNA"/>
    <property type="match status" value="1"/>
</dbReference>
<evidence type="ECO:0000313" key="2">
    <source>
        <dbReference type="EMBL" id="GAG67481.1"/>
    </source>
</evidence>
<name>X1B661_9ZZZZ</name>
<dbReference type="InterPro" id="IPR036291">
    <property type="entry name" value="NAD(P)-bd_dom_sf"/>
</dbReference>
<gene>
    <name evidence="2" type="ORF">S01H4_04901</name>
</gene>
<feature type="non-terminal residue" evidence="2">
    <location>
        <position position="1"/>
    </location>
</feature>
<accession>X1B661</accession>
<protein>
    <recommendedName>
        <fullName evidence="1">NAD-dependent epimerase/dehydratase domain-containing protein</fullName>
    </recommendedName>
</protein>
<dbReference type="PRINTS" id="PR01713">
    <property type="entry name" value="NUCEPIMERASE"/>
</dbReference>
<dbReference type="Pfam" id="PF01370">
    <property type="entry name" value="Epimerase"/>
    <property type="match status" value="1"/>
</dbReference>
<comment type="caution">
    <text evidence="2">The sequence shown here is derived from an EMBL/GenBank/DDBJ whole genome shotgun (WGS) entry which is preliminary data.</text>
</comment>
<dbReference type="PANTHER" id="PTHR43245:SF13">
    <property type="entry name" value="UDP-D-APIOSE_UDP-D-XYLOSE SYNTHASE 2"/>
    <property type="match status" value="1"/>
</dbReference>
<organism evidence="2">
    <name type="scientific">marine sediment metagenome</name>
    <dbReference type="NCBI Taxonomy" id="412755"/>
    <lineage>
        <taxon>unclassified sequences</taxon>
        <taxon>metagenomes</taxon>
        <taxon>ecological metagenomes</taxon>
    </lineage>
</organism>
<proteinExistence type="predicted"/>
<dbReference type="SUPFAM" id="SSF51735">
    <property type="entry name" value="NAD(P)-binding Rossmann-fold domains"/>
    <property type="match status" value="1"/>
</dbReference>
<reference evidence="2" key="1">
    <citation type="journal article" date="2014" name="Front. Microbiol.">
        <title>High frequency of phylogenetically diverse reductive dehalogenase-homologous genes in deep subseafloor sedimentary metagenomes.</title>
        <authorList>
            <person name="Kawai M."/>
            <person name="Futagami T."/>
            <person name="Toyoda A."/>
            <person name="Takaki Y."/>
            <person name="Nishi S."/>
            <person name="Hori S."/>
            <person name="Arai W."/>
            <person name="Tsubouchi T."/>
            <person name="Morono Y."/>
            <person name="Uchiyama I."/>
            <person name="Ito T."/>
            <person name="Fujiyama A."/>
            <person name="Inagaki F."/>
            <person name="Takami H."/>
        </authorList>
    </citation>
    <scope>NUCLEOTIDE SEQUENCE</scope>
    <source>
        <strain evidence="2">Expedition CK06-06</strain>
    </source>
</reference>
<sequence length="271" mass="30611">SSKYNNKIEFNFIKGDIRKYSDCIKATRGVDIVFHQAALGSVQRSIDKPIEANEANVGGTMNLLKASVDNNVERFIFASSSSVYGDSKILPKVEDMAPNPKSIYAVTKLASEYYVRLFYKIYGLKTISLRYFNVFGSRQNPDSIYSAVIPIFLKNLKLIKPLTIFGDGNQSRDFTHIDNVVYANLLSMISENNKAYGNFYNVGCGQRISLNEIIKFLEKKLNKKINVSYQGERKGDVKSSLASLVKIKEYLGYKPVKKFYDGLIDLIKVNI</sequence>
<dbReference type="AlphaFoldDB" id="X1B661"/>
<dbReference type="Gene3D" id="3.90.25.10">
    <property type="entry name" value="UDP-galactose 4-epimerase, domain 1"/>
    <property type="match status" value="1"/>
</dbReference>
<evidence type="ECO:0000259" key="1">
    <source>
        <dbReference type="Pfam" id="PF01370"/>
    </source>
</evidence>